<keyword evidence="5" id="KW-1185">Reference proteome</keyword>
<feature type="region of interest" description="Disordered" evidence="3">
    <location>
        <begin position="520"/>
        <end position="777"/>
    </location>
</feature>
<dbReference type="GO" id="GO:0031028">
    <property type="term" value="P:septation initiation signaling"/>
    <property type="evidence" value="ECO:0007669"/>
    <property type="project" value="TreeGrafter"/>
</dbReference>
<evidence type="ECO:0000256" key="2">
    <source>
        <dbReference type="ARBA" id="ARBA00022737"/>
    </source>
</evidence>
<dbReference type="GO" id="GO:1902412">
    <property type="term" value="P:regulation of mitotic cytokinesis"/>
    <property type="evidence" value="ECO:0007669"/>
    <property type="project" value="TreeGrafter"/>
</dbReference>
<dbReference type="Gene3D" id="3.80.10.10">
    <property type="entry name" value="Ribonuclease Inhibitor"/>
    <property type="match status" value="2"/>
</dbReference>
<proteinExistence type="predicted"/>
<feature type="region of interest" description="Disordered" evidence="3">
    <location>
        <begin position="1"/>
        <end position="38"/>
    </location>
</feature>
<feature type="region of interest" description="Disordered" evidence="3">
    <location>
        <begin position="809"/>
        <end position="880"/>
    </location>
</feature>
<feature type="compositionally biased region" description="Pro residues" evidence="3">
    <location>
        <begin position="106"/>
        <end position="122"/>
    </location>
</feature>
<feature type="region of interest" description="Disordered" evidence="3">
    <location>
        <begin position="102"/>
        <end position="175"/>
    </location>
</feature>
<feature type="compositionally biased region" description="Acidic residues" evidence="3">
    <location>
        <begin position="636"/>
        <end position="651"/>
    </location>
</feature>
<feature type="compositionally biased region" description="Acidic residues" evidence="3">
    <location>
        <begin position="573"/>
        <end position="583"/>
    </location>
</feature>
<organism evidence="4 5">
    <name type="scientific">Antrodiella citrinella</name>
    <dbReference type="NCBI Taxonomy" id="2447956"/>
    <lineage>
        <taxon>Eukaryota</taxon>
        <taxon>Fungi</taxon>
        <taxon>Dikarya</taxon>
        <taxon>Basidiomycota</taxon>
        <taxon>Agaricomycotina</taxon>
        <taxon>Agaricomycetes</taxon>
        <taxon>Polyporales</taxon>
        <taxon>Steccherinaceae</taxon>
        <taxon>Antrodiella</taxon>
    </lineage>
</organism>
<dbReference type="SUPFAM" id="SSF52058">
    <property type="entry name" value="L domain-like"/>
    <property type="match status" value="1"/>
</dbReference>
<feature type="region of interest" description="Disordered" evidence="3">
    <location>
        <begin position="50"/>
        <end position="69"/>
    </location>
</feature>
<feature type="compositionally biased region" description="Low complexity" evidence="3">
    <location>
        <begin position="426"/>
        <end position="445"/>
    </location>
</feature>
<comment type="caution">
    <text evidence="4">The sequence shown here is derived from an EMBL/GenBank/DDBJ whole genome shotgun (WGS) entry which is preliminary data.</text>
</comment>
<feature type="compositionally biased region" description="Basic and acidic residues" evidence="3">
    <location>
        <begin position="153"/>
        <end position="175"/>
    </location>
</feature>
<dbReference type="PANTHER" id="PTHR47566:SF1">
    <property type="entry name" value="PROTEIN NUD1"/>
    <property type="match status" value="1"/>
</dbReference>
<feature type="compositionally biased region" description="Polar residues" evidence="3">
    <location>
        <begin position="123"/>
        <end position="132"/>
    </location>
</feature>
<feature type="compositionally biased region" description="Basic and acidic residues" evidence="3">
    <location>
        <begin position="541"/>
        <end position="553"/>
    </location>
</feature>
<evidence type="ECO:0000313" key="5">
    <source>
        <dbReference type="Proteomes" id="UP000308730"/>
    </source>
</evidence>
<dbReference type="PANTHER" id="PTHR47566">
    <property type="match status" value="1"/>
</dbReference>
<feature type="compositionally biased region" description="Low complexity" evidence="3">
    <location>
        <begin position="683"/>
        <end position="699"/>
    </location>
</feature>
<dbReference type="Proteomes" id="UP000308730">
    <property type="component" value="Unassembled WGS sequence"/>
</dbReference>
<sequence length="1351" mass="147643">MTDAQSPSRPAWQTDELEDEWIDEEPESPSAHDNSDLSYTNIVGSILVKKDDESPLASPENEAGGTFLIREDVPAAPFLPKTPGKGKKSMVKSFFSPLALETMFEPPSPPLENAAPLPPPTSNAPTRPSRLSQMYIPGDEPSETQSLMGVNGGEKRREDEGGAENVGREDERRSHGLELPQDAAGYQFTFAPPEPNPFDPASTAPNAQSTPIPPTRLGPNAPLTDPRLRLFHLQYDTFTRDHLSAMVDSIAVNTPSDEETVRLPCGVNRKQVDDEKFWSEQAANLMAQIRNDMKGSKRLFSTDTEASHVSHPEFGDKSYVSVGAKHLPPDEDDDATELLPDLVRRPGMGTRDPPVPSHAHARPILSPRRVMRRISATHDVEREMSQSMEQMSLDSSGLLEQFPAPPINVLVTAPQSPTVRFDNMNPSPSHLAPPSAAAPAYPSSSIRSGRNDDLTRFVSSSTASGTTLTAGSAASFVKHAGPKQLRHIAPSDVPTIPDRVGGMVYDKVMMRWVKAPTLDQVGVEDDEEDIATNGGANESEDPFRDIESLREEDSRDQEDSPEPEPSYVPNPEGNDEPFTDDDTQGSILTADLEQSRIEDVDTESEDEEETELNSFSFDSMDAVAATESEYAANAIDLDDSEEEEEEEEEENTITTATSFIQDPELTPSRFEDESQPAPPEPPAWLALAPSSSKLSTPLPQSRSDPTGLSSGIRSAIKSNSITPVSALKDPNKSRFRTPLARLGHRRSVSFSDGKREGPILGVGRNAPTPDVTDGGSADLNLGDVLEKSQSQVVPSARSKRIADMLNDIEDSGHTQSVSTDVSLTPSHLGFEEDSPSKASSGRPPQDELQPLHARRPSSQRAVVGNSTSDTDRMLSRSQSASRVSGRNATFLTECSFGVAHDRLVGVITDVQPFEPHWEQLSSIDLSKRNLDSVARLKEFLPRLDSLSLNSNQLSWLSGVPGSVRTLSVASNILTGVTSFNHLINLENVDVSDNKLDSLRHNNQLGELEVTGTMPRLRILRVSGNRMQTLDVYPFPNLRTLYADNNSLGSINNAQRLSKLENLSLRNQGGRGAGLKLGTHDVRDVKRMYLSELAACRLTSLPGDFARLVPNLRVLNLNYNFLDDTRPLEGLTRVRKLTLIGSRVRTTKLLVRVVRGMPDIEMLDFRMNPCTLGWYLPLLVKDVPGALQPSDVERLHSDDALAARTGTRSANAGTGRDGQKHRHAHAAESHLPQGEASTAGISSTERMPHHAGAEEEDDDDSVSVSHPTAGLATWKDLDSKFRRDLPDDAYVGRLVYRGLVMRACPGIRMLDGVETSEKEREKAEKILKGIIGINREKQRGLGAKEKGKELGE</sequence>
<feature type="region of interest" description="Disordered" evidence="3">
    <location>
        <begin position="422"/>
        <end position="452"/>
    </location>
</feature>
<dbReference type="InterPro" id="IPR032675">
    <property type="entry name" value="LRR_dom_sf"/>
</dbReference>
<name>A0A4S4MRV5_9APHY</name>
<dbReference type="EMBL" id="SGPM01000207">
    <property type="protein sequence ID" value="THH28028.1"/>
    <property type="molecule type" value="Genomic_DNA"/>
</dbReference>
<accession>A0A4S4MRV5</accession>
<keyword evidence="2" id="KW-0677">Repeat</keyword>
<reference evidence="4 5" key="1">
    <citation type="submission" date="2019-02" db="EMBL/GenBank/DDBJ databases">
        <title>Genome sequencing of the rare red list fungi Antrodiella citrinella (Flaviporus citrinellus).</title>
        <authorList>
            <person name="Buettner E."/>
            <person name="Kellner H."/>
        </authorList>
    </citation>
    <scope>NUCLEOTIDE SEQUENCE [LARGE SCALE GENOMIC DNA]</scope>
    <source>
        <strain evidence="4 5">DSM 108506</strain>
    </source>
</reference>
<keyword evidence="1" id="KW-0433">Leucine-rich repeat</keyword>
<protein>
    <submittedName>
        <fullName evidence="4">Uncharacterized protein</fullName>
    </submittedName>
</protein>
<gene>
    <name evidence="4" type="ORF">EUX98_g6162</name>
</gene>
<dbReference type="InterPro" id="IPR001611">
    <property type="entry name" value="Leu-rich_rpt"/>
</dbReference>
<dbReference type="GO" id="GO:0035591">
    <property type="term" value="F:signaling adaptor activity"/>
    <property type="evidence" value="ECO:0007669"/>
    <property type="project" value="TreeGrafter"/>
</dbReference>
<dbReference type="PROSITE" id="PS51450">
    <property type="entry name" value="LRR"/>
    <property type="match status" value="2"/>
</dbReference>
<feature type="region of interest" description="Disordered" evidence="3">
    <location>
        <begin position="1199"/>
        <end position="1265"/>
    </location>
</feature>
<feature type="compositionally biased region" description="Polar residues" evidence="3">
    <location>
        <begin position="1234"/>
        <end position="1244"/>
    </location>
</feature>
<dbReference type="GO" id="GO:0061499">
    <property type="term" value="C:outer plaque of mitotic spindle pole body"/>
    <property type="evidence" value="ECO:0007669"/>
    <property type="project" value="TreeGrafter"/>
</dbReference>
<evidence type="ECO:0000256" key="3">
    <source>
        <dbReference type="SAM" id="MobiDB-lite"/>
    </source>
</evidence>
<dbReference type="OrthoDB" id="7451790at2759"/>
<feature type="region of interest" description="Disordered" evidence="3">
    <location>
        <begin position="187"/>
        <end position="221"/>
    </location>
</feature>
<evidence type="ECO:0000313" key="4">
    <source>
        <dbReference type="EMBL" id="THH28028.1"/>
    </source>
</evidence>
<feature type="compositionally biased region" description="Acidic residues" evidence="3">
    <location>
        <begin position="15"/>
        <end position="27"/>
    </location>
</feature>
<dbReference type="InterPro" id="IPR052574">
    <property type="entry name" value="CDIRP"/>
</dbReference>
<feature type="compositionally biased region" description="Acidic residues" evidence="3">
    <location>
        <begin position="600"/>
        <end position="611"/>
    </location>
</feature>
<feature type="compositionally biased region" description="Polar residues" evidence="3">
    <location>
        <begin position="858"/>
        <end position="868"/>
    </location>
</feature>
<feature type="compositionally biased region" description="Polar residues" evidence="3">
    <location>
        <begin position="813"/>
        <end position="825"/>
    </location>
</feature>
<evidence type="ECO:0000256" key="1">
    <source>
        <dbReference type="ARBA" id="ARBA00022614"/>
    </source>
</evidence>
<feature type="compositionally biased region" description="Polar residues" evidence="3">
    <location>
        <begin position="700"/>
        <end position="723"/>
    </location>
</feature>